<feature type="chain" id="PRO_5045638107" description="Receptor ligand binding region domain-containing protein" evidence="9">
    <location>
        <begin position="22"/>
        <end position="444"/>
    </location>
</feature>
<proteinExistence type="predicted"/>
<dbReference type="Gene3D" id="3.40.50.2300">
    <property type="match status" value="2"/>
</dbReference>
<evidence type="ECO:0000256" key="3">
    <source>
        <dbReference type="ARBA" id="ARBA00022989"/>
    </source>
</evidence>
<feature type="signal peptide" evidence="9">
    <location>
        <begin position="1"/>
        <end position="21"/>
    </location>
</feature>
<organism evidence="11 12">
    <name type="scientific">Molorchus minor</name>
    <dbReference type="NCBI Taxonomy" id="1323400"/>
    <lineage>
        <taxon>Eukaryota</taxon>
        <taxon>Metazoa</taxon>
        <taxon>Ecdysozoa</taxon>
        <taxon>Arthropoda</taxon>
        <taxon>Hexapoda</taxon>
        <taxon>Insecta</taxon>
        <taxon>Pterygota</taxon>
        <taxon>Neoptera</taxon>
        <taxon>Endopterygota</taxon>
        <taxon>Coleoptera</taxon>
        <taxon>Polyphaga</taxon>
        <taxon>Cucujiformia</taxon>
        <taxon>Chrysomeloidea</taxon>
        <taxon>Cerambycidae</taxon>
        <taxon>Lamiinae</taxon>
        <taxon>Monochamini</taxon>
        <taxon>Molorchus</taxon>
    </lineage>
</organism>
<dbReference type="InterPro" id="IPR028082">
    <property type="entry name" value="Peripla_BP_I"/>
</dbReference>
<dbReference type="InterPro" id="IPR001828">
    <property type="entry name" value="ANF_lig-bd_rcpt"/>
</dbReference>
<dbReference type="CDD" id="cd06366">
    <property type="entry name" value="PBP1_GABAb_receptor"/>
    <property type="match status" value="1"/>
</dbReference>
<keyword evidence="3" id="KW-1133">Transmembrane helix</keyword>
<evidence type="ECO:0000313" key="12">
    <source>
        <dbReference type="Proteomes" id="UP001162164"/>
    </source>
</evidence>
<keyword evidence="5" id="KW-0472">Membrane</keyword>
<reference evidence="11" key="1">
    <citation type="journal article" date="2023" name="Insect Mol. Biol.">
        <title>Genome sequencing provides insights into the evolution of gene families encoding plant cell wall-degrading enzymes in longhorned beetles.</title>
        <authorList>
            <person name="Shin N.R."/>
            <person name="Okamura Y."/>
            <person name="Kirsch R."/>
            <person name="Pauchet Y."/>
        </authorList>
    </citation>
    <scope>NUCLEOTIDE SEQUENCE</scope>
    <source>
        <strain evidence="11">MMC_N1</strain>
    </source>
</reference>
<evidence type="ECO:0000256" key="4">
    <source>
        <dbReference type="ARBA" id="ARBA00023040"/>
    </source>
</evidence>
<accession>A0ABQ9K1A9</accession>
<evidence type="ECO:0000256" key="8">
    <source>
        <dbReference type="ARBA" id="ARBA00023224"/>
    </source>
</evidence>
<keyword evidence="2" id="KW-0812">Transmembrane</keyword>
<evidence type="ECO:0000256" key="1">
    <source>
        <dbReference type="ARBA" id="ARBA00004370"/>
    </source>
</evidence>
<keyword evidence="7" id="KW-0325">Glycoprotein</keyword>
<evidence type="ECO:0000256" key="6">
    <source>
        <dbReference type="ARBA" id="ARBA00023170"/>
    </source>
</evidence>
<keyword evidence="12" id="KW-1185">Reference proteome</keyword>
<evidence type="ECO:0000313" key="11">
    <source>
        <dbReference type="EMBL" id="KAJ8984163.1"/>
    </source>
</evidence>
<evidence type="ECO:0000256" key="7">
    <source>
        <dbReference type="ARBA" id="ARBA00023180"/>
    </source>
</evidence>
<keyword evidence="4" id="KW-0297">G-protein coupled receptor</keyword>
<keyword evidence="6" id="KW-0675">Receptor</keyword>
<feature type="domain" description="Receptor ligand binding region" evidence="10">
    <location>
        <begin position="156"/>
        <end position="418"/>
    </location>
</feature>
<evidence type="ECO:0000259" key="10">
    <source>
        <dbReference type="Pfam" id="PF01094"/>
    </source>
</evidence>
<dbReference type="EMBL" id="JAPWTJ010000045">
    <property type="protein sequence ID" value="KAJ8984163.1"/>
    <property type="molecule type" value="Genomic_DNA"/>
</dbReference>
<dbReference type="SUPFAM" id="SSF53822">
    <property type="entry name" value="Periplasmic binding protein-like I"/>
    <property type="match status" value="2"/>
</dbReference>
<dbReference type="PANTHER" id="PTHR10519:SF74">
    <property type="entry name" value="GAMMA-AMINOBUTYRIC ACID TYPE B RECEPTOR SUBUNIT 2"/>
    <property type="match status" value="1"/>
</dbReference>
<dbReference type="InterPro" id="IPR002455">
    <property type="entry name" value="GPCR3_GABA-B"/>
</dbReference>
<sequence length="444" mass="51349">MRSLYEIVMLFLLLHFKCCTTQKPNVNNRRHDVYIAGFFPFGRGVENSDTGRGVMPSVKLALDHVNEHGEVLRNYRLHMWWNDTMSSRDNNYYYYPEDLKSAPTCVNDNIEGGREDSCGGFCLIFKSVLCHPILFDVISTSPSQNHIPNTLDNDCDQCNAAVGVKAFFDMMHSGPHKLMLFGAACTHVTDPIAKASKHWHLTQLSYADTHPMFTKENFPNFFRIVPSENAFNSPRLSLLKQFNWTKVGTIYQNEPRYSLAHNRLVADLDTLGYQVLETQSFTNEVTTALTKLKEKDTRIILGNFNAKWAKEIFCEAYKLKMYGRKYQWIVMGTYTFEWWKQLSPDTNCTLEELEEALEQTIVTDLLPLSTNGEITISGITADEYSTEYDSRRGNEYSRFHGYTYDGIWAVALAIQKVAHSIKFFRKDQTVTDFKYRDPLWERLF</sequence>
<comment type="subcellular location">
    <subcellularLocation>
        <location evidence="1">Membrane</location>
    </subcellularLocation>
</comment>
<evidence type="ECO:0000256" key="9">
    <source>
        <dbReference type="SAM" id="SignalP"/>
    </source>
</evidence>
<evidence type="ECO:0000256" key="5">
    <source>
        <dbReference type="ARBA" id="ARBA00023136"/>
    </source>
</evidence>
<gene>
    <name evidence="11" type="ORF">NQ317_017815</name>
</gene>
<dbReference type="Pfam" id="PF01094">
    <property type="entry name" value="ANF_receptor"/>
    <property type="match status" value="1"/>
</dbReference>
<evidence type="ECO:0000256" key="2">
    <source>
        <dbReference type="ARBA" id="ARBA00022692"/>
    </source>
</evidence>
<dbReference type="PANTHER" id="PTHR10519">
    <property type="entry name" value="GABA-B RECEPTOR"/>
    <property type="match status" value="1"/>
</dbReference>
<dbReference type="Proteomes" id="UP001162164">
    <property type="component" value="Unassembled WGS sequence"/>
</dbReference>
<name>A0ABQ9K1A9_9CUCU</name>
<keyword evidence="9" id="KW-0732">Signal</keyword>
<keyword evidence="8" id="KW-0807">Transducer</keyword>
<comment type="caution">
    <text evidence="11">The sequence shown here is derived from an EMBL/GenBank/DDBJ whole genome shotgun (WGS) entry which is preliminary data.</text>
</comment>
<protein>
    <recommendedName>
        <fullName evidence="10">Receptor ligand binding region domain-containing protein</fullName>
    </recommendedName>
</protein>